<feature type="region of interest" description="Disordered" evidence="1">
    <location>
        <begin position="45"/>
        <end position="67"/>
    </location>
</feature>
<feature type="domain" description="RGS" evidence="2">
    <location>
        <begin position="2820"/>
        <end position="2942"/>
    </location>
</feature>
<feature type="compositionally biased region" description="Polar residues" evidence="1">
    <location>
        <begin position="1890"/>
        <end position="1916"/>
    </location>
</feature>
<dbReference type="SMART" id="SM00315">
    <property type="entry name" value="RGS"/>
    <property type="match status" value="14"/>
</dbReference>
<gene>
    <name evidence="3" type="ORF">CcCBS67573_g00238</name>
</gene>
<feature type="domain" description="RGS" evidence="2">
    <location>
        <begin position="1381"/>
        <end position="1512"/>
    </location>
</feature>
<name>A0A507FQH3_9FUNG</name>
<dbReference type="InterPro" id="IPR044926">
    <property type="entry name" value="RGS_subdomain_2"/>
</dbReference>
<dbReference type="OrthoDB" id="10266999at2759"/>
<feature type="domain" description="RGS" evidence="2">
    <location>
        <begin position="2672"/>
        <end position="2780"/>
    </location>
</feature>
<sequence length="2953" mass="330662">MKTSKFFVLEMDDADSPGGVQDNPQTPSQYIYQDTDLHVQAASLSRSLKTDGAADETTRSSLKRPERRQSLVPGVAKITVQDVLEDLYAPPFSMRDFQLFLMAEHSEENIDFFLALKEYERKCACVSATLLRNISTTDSKPDHLVEDISTSLFAMIDRFFTTGVEQELNVPANLIRVMKKEVEGKNFHPDIFKKILENVFTMLRLSSFPNFYKAASMRGECRLRATIEQVLDNLLPSPMSFSEFNEFCIDQTCKSAIDFYLAVRSYRTLFTDLTPSKEDSPEQLAASKFKEIVKTFISKDAQQPIDVSLSHISYIEEMERSGSFHKSAFDGIAYHVLQKIAPTFEKFQATNESNEAKRRNQSCGLISENSSLMAAGENSRSAELIPQQIKMLKVSEISVQQVVDDAFYPPFSHKDFKEFLYREHSEENIEFFLALREYTQICSNVPEELLRHAVFSDEKTQEMKYLGVAIITVLQILDRFLHQGSILELNIPAKIKQPLMDNIRSHQNIHPEVFADAMGNVFAMLKLSSFPSFCKDACGKGKIIMRIDADKAPARPLEVEGPVLSNMAQVFHALKSWTGTKSDSGKDSSTFGVGEEAPADSRQSRPPSARNSQAGFISADIYCILEDNYEAPFSLSDFKAFLESEHSSENMKFYSDLNEYKALCKSIPDFLLKDKNSRIEYESQFSEIFSQIRTLLDAMVSTYFSKDSDTELNMPSTILKPLHANINERGNIHPDVFTRALENVVQMMRLSSLPNFQRVALAKGRIQYRICIENVLADRLHSPYSLIEFRNFLARSGAESGVIFYPAAKEYESLCAGTTAISDLAKSKSIEIINSFFAGGSRYQLNIPFPLRVSVLEETSILGHVNPAALSKVVDVVVSLLRETSFKAFCKEVEKQNGSARQSVTKSVNSQNSSFEVLDAVRVSTSKFNFSKLMKSPTRGRTRGDQTASLPAVQGEWANEMDDEVAAEAKDEVRAQLGAVGEFDEPPLLKPVKSVDQISLTQVLEDQLMEPFSLEDFQKFLLHESRLDMLDFLSELQTYKKLWSRIPAEIWTNLSTVLQGSLMSFDLDRIKQASARIKSRLSSPDAFVNLCITAATAESLLSRLESDAYVEPDAFTECANEVAASLSSADLPKFLKLGAIKGPAKFRPTVKQVLAGDLPPPMSKQEFHAFLKGEGLEGTLEFYDAVTKFVQDIPSAALEKLNGQEQEQETFSKLKIAALEITNILERTTLPLDTLTKSTLIDQVRTSNNVHPRIFLEALDKMVNQLSVSTFPKFVREANQSKKPASLNRPTSSIRETNDSTTQRMSISTTETSDATAQRSKFAISKLLKKPKRLNIGETCSLPVGWDGDDDPSLLSPDTMKPRPLSGSGDRKPISFTVIQVLEDQLSPPFSQKDFHSFLQSEHSEENYAFYMAVKDYQRQCEKIPIAALNDTNISSSDPNLDAKLTKLKSSLDLIYAQFFASGAPIELNIPSKIMKPLISALELKTNINPTIFDNALDNVLTMMRLSSFPNFCKIASVKGAPKLRPTVLQALDDMLPPPMSRQDFRDFLCREHSEENFEFYIKLRSYEKLCKNIPDDLLRNSNEVPNNTEDVEKLEAAKTACKELMQTFVAEDGEFELNIPIKVKRPLTENVNSNFNIHPDVFQDAFVVVLTMLRLSSFPSFVKEVAKKQVSEKAALKKEEEMDAEAESAQAKKPRPKSWIDNIPTLKSPTVKLAADFGADEIKVALVEVLNDEYQAPFSSKDYTKFATDEGEERGIDFYYAVKAYQTQSAPIPDDQLINSKSFKSEELSKAFFAVIQIVAKFLAKGSRQEVNIPPEILKAVLAEVNEKRNLHPQVFDDAMEWVLNTHKTLLAPKFFKAASAKGTLRPNKKKISNKPGSSRQVSKSSSKLENSFSGEDESTLPSPGGTESQRFSSVKSDNALESVISSTSVLSEAASPKATVRRASSLTKFNKPTISALDRLEDEVRNSVMEARRASVTYQPALLSPSVRRASILEEGPDTAIKFGVLQVLEDQFSTPFSMKDLHRYLIGESSDENIDFYLAVKEHKRICEEIPNDALLDSTSPEAQEYDPTKLERAKTSAFSIVEKFFTPGAERELNIPSHILKPIVANVTEQNNLHPDVFRDALDTILTMVRLSSFPNFYKAAILKGPITLKYTITQILEDQLLPPVSLKDFHSFLIREHSEENIEFYMALRKYQQLCEKLPSQVLSGRAAGESADTKLMEQCKSAVTDLISRFIAVKSPQELNVPPSIRAIVCQEVSEKKNIHPDIFKVVLENVITTLKLASFPKFQKQVVIQINVDESFAVKSTTGVTLPLVEEVQFQLLEVTDTSSRATISNRILSRLAFQTFTFDDNNDSTNGDRVNAIWKVTGESNSDRQFADMVTPAQLKYGLQQTLEDKIPPPLSCRDFRTYLKKEKKAHLVDFYLAVKRYKRICEKIPEGILNNPANAVRASPTSPNPPAAAFNASPTASVTLPVATPLSLSPATSATLSTSPASPLSPTFLTLNTSNMATAPTQTSTLMIRVKSELNEIVSKYIDTDSRLHVNVPSQIKLFLDSEVNKNGNWTPRIFEAAVQHVCLNMQRSSFPAFYKLATTKAKGVKLKIVGTKKTSKGDKKGSAAAAGAAAATIAGGLDEAEDDEMQEWLELDGGQDGSSGGKLSMLLFQVLADKTSPPLSRNDFYVYLKKEHSQENFDFYMSVINYRKICKRGSETEIKDAAVKIIETFLLSNGEREVCLPSKVKTAILKSIQIDNNYSADIFNDAFLEVLSIMRVSSFPRFFEENSKDYGDDAGLHTIVPDDLLHREGGKEADMAKEQDPLILQVLQNRLASPLSLADFYNFLLKSHTERDLEFILLMEHYRKHCKDIPEFVLRNGVTVHSSRNELHAMTVEISEKFLRGNSLRLGEATLKRLLSKLNDEADYHPDVFEESNKFVMERLRNTSIPAFYTQGLETEKGW</sequence>
<feature type="compositionally biased region" description="Polar residues" evidence="1">
    <location>
        <begin position="579"/>
        <end position="591"/>
    </location>
</feature>
<dbReference type="InterPro" id="IPR016137">
    <property type="entry name" value="RGS"/>
</dbReference>
<dbReference type="Pfam" id="PF00615">
    <property type="entry name" value="RGS"/>
    <property type="match status" value="12"/>
</dbReference>
<feature type="region of interest" description="Disordered" evidence="1">
    <location>
        <begin position="579"/>
        <end position="612"/>
    </location>
</feature>
<dbReference type="Proteomes" id="UP000320333">
    <property type="component" value="Unassembled WGS sequence"/>
</dbReference>
<feature type="compositionally biased region" description="Polar residues" evidence="1">
    <location>
        <begin position="1288"/>
        <end position="1315"/>
    </location>
</feature>
<dbReference type="PANTHER" id="PTHR10845:SF192">
    <property type="entry name" value="DOUBLE HIT, ISOFORM B"/>
    <property type="match status" value="1"/>
</dbReference>
<evidence type="ECO:0000256" key="1">
    <source>
        <dbReference type="SAM" id="MobiDB-lite"/>
    </source>
</evidence>
<feature type="compositionally biased region" description="Low complexity" evidence="1">
    <location>
        <begin position="1879"/>
        <end position="1889"/>
    </location>
</feature>
<dbReference type="Gene3D" id="1.10.167.10">
    <property type="entry name" value="Regulator of G-protein Signalling 4, domain 2"/>
    <property type="match status" value="15"/>
</dbReference>
<feature type="region of interest" description="Disordered" evidence="1">
    <location>
        <begin position="1347"/>
        <end position="1369"/>
    </location>
</feature>
<feature type="region of interest" description="Disordered" evidence="1">
    <location>
        <begin position="1867"/>
        <end position="1916"/>
    </location>
</feature>
<feature type="domain" description="RGS" evidence="2">
    <location>
        <begin position="83"/>
        <end position="214"/>
    </location>
</feature>
<feature type="region of interest" description="Disordered" evidence="1">
    <location>
        <begin position="1677"/>
        <end position="1697"/>
    </location>
</feature>
<protein>
    <recommendedName>
        <fullName evidence="2">RGS domain-containing protein</fullName>
    </recommendedName>
</protein>
<keyword evidence="4" id="KW-1185">Reference proteome</keyword>
<reference evidence="3 4" key="1">
    <citation type="journal article" date="2019" name="Sci. Rep.">
        <title>Comparative genomics of chytrid fungi reveal insights into the obligate biotrophic and pathogenic lifestyle of Synchytrium endobioticum.</title>
        <authorList>
            <person name="van de Vossenberg B.T.L.H."/>
            <person name="Warris S."/>
            <person name="Nguyen H.D.T."/>
            <person name="van Gent-Pelzer M.P.E."/>
            <person name="Joly D.L."/>
            <person name="van de Geest H.C."/>
            <person name="Bonants P.J.M."/>
            <person name="Smith D.S."/>
            <person name="Levesque C.A."/>
            <person name="van der Lee T.A.J."/>
        </authorList>
    </citation>
    <scope>NUCLEOTIDE SEQUENCE [LARGE SCALE GENOMIC DNA]</scope>
    <source>
        <strain evidence="3 4">CBS 675.73</strain>
    </source>
</reference>
<accession>A0A507FQH3</accession>
<feature type="domain" description="RGS" evidence="2">
    <location>
        <begin position="402"/>
        <end position="533"/>
    </location>
</feature>
<feature type="domain" description="RGS" evidence="2">
    <location>
        <begin position="2160"/>
        <end position="2289"/>
    </location>
</feature>
<feature type="domain" description="RGS" evidence="2">
    <location>
        <begin position="230"/>
        <end position="348"/>
    </location>
</feature>
<evidence type="ECO:0000313" key="3">
    <source>
        <dbReference type="EMBL" id="TPX78524.1"/>
    </source>
</evidence>
<feature type="domain" description="RGS" evidence="2">
    <location>
        <begin position="624"/>
        <end position="756"/>
    </location>
</feature>
<feature type="domain" description="RGS" evidence="2">
    <location>
        <begin position="2394"/>
        <end position="2589"/>
    </location>
</feature>
<evidence type="ECO:0000259" key="2">
    <source>
        <dbReference type="PROSITE" id="PS50132"/>
    </source>
</evidence>
<dbReference type="PANTHER" id="PTHR10845">
    <property type="entry name" value="REGULATOR OF G PROTEIN SIGNALING"/>
    <property type="match status" value="1"/>
</dbReference>
<feature type="domain" description="RGS" evidence="2">
    <location>
        <begin position="1531"/>
        <end position="1664"/>
    </location>
</feature>
<dbReference type="SUPFAM" id="SSF48097">
    <property type="entry name" value="Regulator of G-protein signaling, RGS"/>
    <property type="match status" value="15"/>
</dbReference>
<feature type="domain" description="RGS" evidence="2">
    <location>
        <begin position="775"/>
        <end position="889"/>
    </location>
</feature>
<dbReference type="InterPro" id="IPR036305">
    <property type="entry name" value="RGS_sf"/>
</dbReference>
<evidence type="ECO:0000313" key="4">
    <source>
        <dbReference type="Proteomes" id="UP000320333"/>
    </source>
</evidence>
<dbReference type="PROSITE" id="PS50132">
    <property type="entry name" value="RGS"/>
    <property type="match status" value="15"/>
</dbReference>
<feature type="domain" description="RGS" evidence="2">
    <location>
        <begin position="1730"/>
        <end position="1859"/>
    </location>
</feature>
<organism evidence="3 4">
    <name type="scientific">Chytriomyces confervae</name>
    <dbReference type="NCBI Taxonomy" id="246404"/>
    <lineage>
        <taxon>Eukaryota</taxon>
        <taxon>Fungi</taxon>
        <taxon>Fungi incertae sedis</taxon>
        <taxon>Chytridiomycota</taxon>
        <taxon>Chytridiomycota incertae sedis</taxon>
        <taxon>Chytridiomycetes</taxon>
        <taxon>Chytridiales</taxon>
        <taxon>Chytriomycetaceae</taxon>
        <taxon>Chytriomyces</taxon>
    </lineage>
</organism>
<feature type="domain" description="RGS" evidence="2">
    <location>
        <begin position="1003"/>
        <end position="1136"/>
    </location>
</feature>
<dbReference type="STRING" id="246404.A0A507FQH3"/>
<dbReference type="CDD" id="cd07440">
    <property type="entry name" value="RGS"/>
    <property type="match status" value="6"/>
</dbReference>
<feature type="domain" description="RGS" evidence="2">
    <location>
        <begin position="1158"/>
        <end position="1276"/>
    </location>
</feature>
<comment type="caution">
    <text evidence="3">The sequence shown here is derived from an EMBL/GenBank/DDBJ whole genome shotgun (WGS) entry which is preliminary data.</text>
</comment>
<feature type="domain" description="RGS" evidence="2">
    <location>
        <begin position="2010"/>
        <end position="2144"/>
    </location>
</feature>
<feature type="region of interest" description="Disordered" evidence="1">
    <location>
        <begin position="1279"/>
        <end position="1315"/>
    </location>
</feature>
<proteinExistence type="predicted"/>
<dbReference type="EMBL" id="QEAP01000003">
    <property type="protein sequence ID" value="TPX78524.1"/>
    <property type="molecule type" value="Genomic_DNA"/>
</dbReference>